<name>A0AAV2Z8Y8_9STRA</name>
<accession>A0AAV2Z8Y8</accession>
<proteinExistence type="predicted"/>
<reference evidence="2" key="2">
    <citation type="journal article" date="2023" name="Microbiol Resour">
        <title>Decontamination and Annotation of the Draft Genome Sequence of the Oomycete Lagenidium giganteum ARSEF 373.</title>
        <authorList>
            <person name="Morgan W.R."/>
            <person name="Tartar A."/>
        </authorList>
    </citation>
    <scope>NUCLEOTIDE SEQUENCE</scope>
    <source>
        <strain evidence="2">ARSEF 373</strain>
    </source>
</reference>
<dbReference type="AlphaFoldDB" id="A0AAV2Z8Y8"/>
<gene>
    <name evidence="2" type="ORF">N0F65_006165</name>
</gene>
<dbReference type="EMBL" id="DAKRPA010000033">
    <property type="protein sequence ID" value="DBA02290.1"/>
    <property type="molecule type" value="Genomic_DNA"/>
</dbReference>
<evidence type="ECO:0000313" key="2">
    <source>
        <dbReference type="EMBL" id="DBA02290.1"/>
    </source>
</evidence>
<comment type="caution">
    <text evidence="2">The sequence shown here is derived from an EMBL/GenBank/DDBJ whole genome shotgun (WGS) entry which is preliminary data.</text>
</comment>
<dbReference type="Pfam" id="PF13843">
    <property type="entry name" value="DDE_Tnp_1_7"/>
    <property type="match status" value="1"/>
</dbReference>
<protein>
    <recommendedName>
        <fullName evidence="1">PiggyBac transposable element-derived protein domain-containing protein</fullName>
    </recommendedName>
</protein>
<dbReference type="Proteomes" id="UP001146120">
    <property type="component" value="Unassembled WGS sequence"/>
</dbReference>
<feature type="domain" description="PiggyBac transposable element-derived protein" evidence="1">
    <location>
        <begin position="1"/>
        <end position="105"/>
    </location>
</feature>
<dbReference type="InterPro" id="IPR029526">
    <property type="entry name" value="PGBD"/>
</dbReference>
<evidence type="ECO:0000259" key="1">
    <source>
        <dbReference type="Pfam" id="PF13843"/>
    </source>
</evidence>
<keyword evidence="3" id="KW-1185">Reference proteome</keyword>
<evidence type="ECO:0000313" key="3">
    <source>
        <dbReference type="Proteomes" id="UP001146120"/>
    </source>
</evidence>
<organism evidence="2 3">
    <name type="scientific">Lagenidium giganteum</name>
    <dbReference type="NCBI Taxonomy" id="4803"/>
    <lineage>
        <taxon>Eukaryota</taxon>
        <taxon>Sar</taxon>
        <taxon>Stramenopiles</taxon>
        <taxon>Oomycota</taxon>
        <taxon>Peronosporomycetes</taxon>
        <taxon>Pythiales</taxon>
        <taxon>Pythiaceae</taxon>
    </lineage>
</organism>
<reference evidence="2" key="1">
    <citation type="submission" date="2022-11" db="EMBL/GenBank/DDBJ databases">
        <authorList>
            <person name="Morgan W.R."/>
            <person name="Tartar A."/>
        </authorList>
    </citation>
    <scope>NUCLEOTIDE SEQUENCE</scope>
    <source>
        <strain evidence="2">ARSEF 373</strain>
    </source>
</reference>
<sequence length="114" mass="12625">MGIRLVMAVDEVCGGVTKYWMTSETDGEVKLDRNFGARFGMSQHRFQNVLLSALSFDATTVASPDPWRPIRSFVDGFNARRSNVIVHGELLTVYECMIGWRGARPPIPSHGPAA</sequence>